<feature type="binding site" evidence="8">
    <location>
        <position position="188"/>
    </location>
    <ligand>
        <name>substrate</name>
    </ligand>
</feature>
<dbReference type="Pfam" id="PF00121">
    <property type="entry name" value="TIM"/>
    <property type="match status" value="1"/>
</dbReference>
<accession>A0A917CNE8</accession>
<dbReference type="InterPro" id="IPR020861">
    <property type="entry name" value="Triosephosphate_isomerase_AS"/>
</dbReference>
<dbReference type="InterPro" id="IPR013785">
    <property type="entry name" value="Aldolase_TIM"/>
</dbReference>
<reference evidence="10" key="1">
    <citation type="journal article" date="2014" name="Int. J. Syst. Evol. Microbiol.">
        <title>Complete genome sequence of Corynebacterium casei LMG S-19264T (=DSM 44701T), isolated from a smear-ripened cheese.</title>
        <authorList>
            <consortium name="US DOE Joint Genome Institute (JGI-PGF)"/>
            <person name="Walter F."/>
            <person name="Albersmeier A."/>
            <person name="Kalinowski J."/>
            <person name="Ruckert C."/>
        </authorList>
    </citation>
    <scope>NUCLEOTIDE SEQUENCE</scope>
    <source>
        <strain evidence="10">CGMCC 1.12181</strain>
    </source>
</reference>
<dbReference type="SUPFAM" id="SSF51351">
    <property type="entry name" value="Triosephosphate isomerase (TIM)"/>
    <property type="match status" value="1"/>
</dbReference>
<sequence>MMLNQEPTAAQKPVTMMRKLMVAGNWKLNGSQVMLRQWLADYAESAADREAVEVALCVPYVYVPVLKELAAADVTVGAQDLSAHEKGAHTGEVSAAMLKDVGAELVLVGHSERRQDHFESDALVREKCQQALSQNLTVVVCVGESRQQRETDKTFVVIKQQLDAFSDLITADNVGRFLVAYEPIWAIGTGLTASAEQAQEVHQFIRSQLAAKDVTMARQIRLLYGGSCKGSNAFELFSMPDVDGGLIGGASLTAEDFMAICREAKKLMNETQSS</sequence>
<dbReference type="PROSITE" id="PS51440">
    <property type="entry name" value="TIM_2"/>
    <property type="match status" value="1"/>
</dbReference>
<dbReference type="FunFam" id="3.20.20.70:FF:000016">
    <property type="entry name" value="Triosephosphate isomerase"/>
    <property type="match status" value="1"/>
</dbReference>
<dbReference type="EC" id="5.3.1.1" evidence="8 9"/>
<reference evidence="10" key="2">
    <citation type="submission" date="2020-09" db="EMBL/GenBank/DDBJ databases">
        <authorList>
            <person name="Sun Q."/>
            <person name="Zhou Y."/>
        </authorList>
    </citation>
    <scope>NUCLEOTIDE SEQUENCE</scope>
    <source>
        <strain evidence="10">CGMCC 1.12181</strain>
    </source>
</reference>
<dbReference type="PANTHER" id="PTHR21139">
    <property type="entry name" value="TRIOSEPHOSPHATE ISOMERASE"/>
    <property type="match status" value="1"/>
</dbReference>
<evidence type="ECO:0000256" key="8">
    <source>
        <dbReference type="HAMAP-Rule" id="MF_00147"/>
    </source>
</evidence>
<evidence type="ECO:0000313" key="10">
    <source>
        <dbReference type="EMBL" id="GGF91188.1"/>
    </source>
</evidence>
<evidence type="ECO:0000256" key="9">
    <source>
        <dbReference type="RuleBase" id="RU363013"/>
    </source>
</evidence>
<evidence type="ECO:0000256" key="3">
    <source>
        <dbReference type="ARBA" id="ARBA00007422"/>
    </source>
</evidence>
<dbReference type="PROSITE" id="PS00171">
    <property type="entry name" value="TIM_1"/>
    <property type="match status" value="1"/>
</dbReference>
<dbReference type="GO" id="GO:0005829">
    <property type="term" value="C:cytosol"/>
    <property type="evidence" value="ECO:0007669"/>
    <property type="project" value="TreeGrafter"/>
</dbReference>
<name>A0A917CNE8_9GAMM</name>
<dbReference type="CDD" id="cd00311">
    <property type="entry name" value="TIM"/>
    <property type="match status" value="1"/>
</dbReference>
<dbReference type="EMBL" id="BMEO01000003">
    <property type="protein sequence ID" value="GGF91188.1"/>
    <property type="molecule type" value="Genomic_DNA"/>
</dbReference>
<dbReference type="NCBIfam" id="TIGR00419">
    <property type="entry name" value="tim"/>
    <property type="match status" value="1"/>
</dbReference>
<comment type="catalytic activity">
    <reaction evidence="8 9">
        <text>D-glyceraldehyde 3-phosphate = dihydroxyacetone phosphate</text>
        <dbReference type="Rhea" id="RHEA:18585"/>
        <dbReference type="ChEBI" id="CHEBI:57642"/>
        <dbReference type="ChEBI" id="CHEBI:59776"/>
        <dbReference type="EC" id="5.3.1.1"/>
    </reaction>
</comment>
<comment type="caution">
    <text evidence="10">The sequence shown here is derived from an EMBL/GenBank/DDBJ whole genome shotgun (WGS) entry which is preliminary data.</text>
</comment>
<evidence type="ECO:0000256" key="2">
    <source>
        <dbReference type="ARBA" id="ARBA00004939"/>
    </source>
</evidence>
<feature type="binding site" evidence="8">
    <location>
        <position position="227"/>
    </location>
    <ligand>
        <name>substrate</name>
    </ligand>
</feature>
<dbReference type="AlphaFoldDB" id="A0A917CNE8"/>
<dbReference type="GO" id="GO:0006096">
    <property type="term" value="P:glycolytic process"/>
    <property type="evidence" value="ECO:0007669"/>
    <property type="project" value="UniProtKB-UniRule"/>
</dbReference>
<feature type="active site" description="Electrophile" evidence="8">
    <location>
        <position position="110"/>
    </location>
</feature>
<comment type="pathway">
    <text evidence="1 8 9">Carbohydrate degradation; glycolysis; D-glyceraldehyde 3-phosphate from glycerone phosphate: step 1/1.</text>
</comment>
<comment type="similarity">
    <text evidence="3 8 9">Belongs to the triosephosphate isomerase family.</text>
</comment>
<dbReference type="GO" id="GO:0004807">
    <property type="term" value="F:triose-phosphate isomerase activity"/>
    <property type="evidence" value="ECO:0007669"/>
    <property type="project" value="UniProtKB-UniRule"/>
</dbReference>
<protein>
    <recommendedName>
        <fullName evidence="8 9">Triosephosphate isomerase</fullName>
        <shortName evidence="8">TIM</shortName>
        <shortName evidence="8">TPI</shortName>
        <ecNumber evidence="8 9">5.3.1.1</ecNumber>
    </recommendedName>
    <alternativeName>
        <fullName evidence="8">Triose-phosphate isomerase</fullName>
    </alternativeName>
</protein>
<keyword evidence="4 8" id="KW-0312">Gluconeogenesis</keyword>
<dbReference type="InterPro" id="IPR035990">
    <property type="entry name" value="TIM_sf"/>
</dbReference>
<comment type="subunit">
    <text evidence="8 9">Homodimer.</text>
</comment>
<keyword evidence="7 8" id="KW-0413">Isomerase</keyword>
<keyword evidence="11" id="KW-1185">Reference proteome</keyword>
<evidence type="ECO:0000256" key="4">
    <source>
        <dbReference type="ARBA" id="ARBA00022432"/>
    </source>
</evidence>
<comment type="subcellular location">
    <subcellularLocation>
        <location evidence="8 9">Cytoplasm</location>
    </subcellularLocation>
</comment>
<keyword evidence="5 8" id="KW-0963">Cytoplasm</keyword>
<feature type="active site" description="Proton acceptor" evidence="8">
    <location>
        <position position="182"/>
    </location>
</feature>
<dbReference type="Gene3D" id="3.20.20.70">
    <property type="entry name" value="Aldolase class I"/>
    <property type="match status" value="1"/>
</dbReference>
<dbReference type="PANTHER" id="PTHR21139:SF42">
    <property type="entry name" value="TRIOSEPHOSPHATE ISOMERASE"/>
    <property type="match status" value="1"/>
</dbReference>
<dbReference type="RefSeq" id="WP_229728257.1">
    <property type="nucleotide sequence ID" value="NZ_BAABJF010000017.1"/>
</dbReference>
<dbReference type="InterPro" id="IPR022896">
    <property type="entry name" value="TrioseP_Isoase_bac/euk"/>
</dbReference>
<comment type="function">
    <text evidence="8">Involved in the gluconeogenesis. Catalyzes stereospecifically the conversion of dihydroxyacetone phosphate (DHAP) to D-glyceraldehyde-3-phosphate (G3P).</text>
</comment>
<feature type="binding site" evidence="8">
    <location>
        <begin position="248"/>
        <end position="249"/>
    </location>
    <ligand>
        <name>substrate</name>
    </ligand>
</feature>
<organism evidence="10 11">
    <name type="scientific">Marinicella pacifica</name>
    <dbReference type="NCBI Taxonomy" id="1171543"/>
    <lineage>
        <taxon>Bacteria</taxon>
        <taxon>Pseudomonadati</taxon>
        <taxon>Pseudomonadota</taxon>
        <taxon>Gammaproteobacteria</taxon>
        <taxon>Lysobacterales</taxon>
        <taxon>Marinicellaceae</taxon>
        <taxon>Marinicella</taxon>
    </lineage>
</organism>
<dbReference type="InterPro" id="IPR000652">
    <property type="entry name" value="Triosephosphate_isomerase"/>
</dbReference>
<dbReference type="GO" id="GO:0019563">
    <property type="term" value="P:glycerol catabolic process"/>
    <property type="evidence" value="ECO:0007669"/>
    <property type="project" value="TreeGrafter"/>
</dbReference>
<evidence type="ECO:0000313" key="11">
    <source>
        <dbReference type="Proteomes" id="UP000605253"/>
    </source>
</evidence>
<comment type="pathway">
    <text evidence="8 9">Carbohydrate biosynthesis; gluconeogenesis.</text>
</comment>
<dbReference type="HAMAP" id="MF_00147_B">
    <property type="entry name" value="TIM_B"/>
    <property type="match status" value="1"/>
</dbReference>
<evidence type="ECO:0000256" key="6">
    <source>
        <dbReference type="ARBA" id="ARBA00023152"/>
    </source>
</evidence>
<proteinExistence type="inferred from homology"/>
<evidence type="ECO:0000256" key="7">
    <source>
        <dbReference type="ARBA" id="ARBA00023235"/>
    </source>
</evidence>
<evidence type="ECO:0000256" key="5">
    <source>
        <dbReference type="ARBA" id="ARBA00022490"/>
    </source>
</evidence>
<evidence type="ECO:0000256" key="1">
    <source>
        <dbReference type="ARBA" id="ARBA00004680"/>
    </source>
</evidence>
<comment type="pathway">
    <text evidence="2">Carbohydrate metabolism; erythritol degradation.</text>
</comment>
<dbReference type="GO" id="GO:0006094">
    <property type="term" value="P:gluconeogenesis"/>
    <property type="evidence" value="ECO:0007669"/>
    <property type="project" value="UniProtKB-UniRule"/>
</dbReference>
<dbReference type="Proteomes" id="UP000605253">
    <property type="component" value="Unassembled WGS sequence"/>
</dbReference>
<gene>
    <name evidence="8 10" type="primary">tpiA</name>
    <name evidence="10" type="ORF">GCM10011365_10490</name>
</gene>
<dbReference type="GO" id="GO:0046166">
    <property type="term" value="P:glyceraldehyde-3-phosphate biosynthetic process"/>
    <property type="evidence" value="ECO:0007669"/>
    <property type="project" value="TreeGrafter"/>
</dbReference>
<feature type="binding site" evidence="8">
    <location>
        <begin position="25"/>
        <end position="27"/>
    </location>
    <ligand>
        <name>substrate</name>
    </ligand>
</feature>
<keyword evidence="6 8" id="KW-0324">Glycolysis</keyword>